<reference evidence="1 2" key="1">
    <citation type="submission" date="2019-08" db="EMBL/GenBank/DDBJ databases">
        <title>Complete genome sequence of Terriglobus albidus strain ORNL.</title>
        <authorList>
            <person name="Podar M."/>
        </authorList>
    </citation>
    <scope>NUCLEOTIDE SEQUENCE [LARGE SCALE GENOMIC DNA]</scope>
    <source>
        <strain evidence="1 2">ORNL</strain>
    </source>
</reference>
<dbReference type="KEGG" id="talb:FTW19_06010"/>
<gene>
    <name evidence="1" type="ORF">FTW19_06010</name>
</gene>
<dbReference type="Pfam" id="PF13289">
    <property type="entry name" value="SIR2_2"/>
    <property type="match status" value="1"/>
</dbReference>
<dbReference type="EMBL" id="CP042806">
    <property type="protein sequence ID" value="QEE27594.1"/>
    <property type="molecule type" value="Genomic_DNA"/>
</dbReference>
<dbReference type="OrthoDB" id="78172at2"/>
<organism evidence="1 2">
    <name type="scientific">Terriglobus albidus</name>
    <dbReference type="NCBI Taxonomy" id="1592106"/>
    <lineage>
        <taxon>Bacteria</taxon>
        <taxon>Pseudomonadati</taxon>
        <taxon>Acidobacteriota</taxon>
        <taxon>Terriglobia</taxon>
        <taxon>Terriglobales</taxon>
        <taxon>Acidobacteriaceae</taxon>
        <taxon>Terriglobus</taxon>
    </lineage>
</organism>
<dbReference type="AlphaFoldDB" id="A0A5B9E7Q6"/>
<keyword evidence="2" id="KW-1185">Reference proteome</keyword>
<evidence type="ECO:0000313" key="1">
    <source>
        <dbReference type="EMBL" id="QEE27594.1"/>
    </source>
</evidence>
<sequence>MRKLLCRQVTSVTINELPDFAAIEQVNSALWRAGRTRGAAVLVGAGFSRNAERLHDGAPLPPDWWTLTKALQTRLGYPAEDYKDPLRIAEEFIANLGRSALDSLLKELVPDQQWLPSKLHRKLVSLKWVDILTTNWDTLLERAASANLGQSYDVVRCLEDLATTRAPRIVKLHGSLPANRPFILSEEDYRTYPRRFAPFVNLVQQVLLENELCLVGFSGEDPNFLEWSGWIRDHLGVSARRIYLVGVLNLRPAQRTLLEQRNISPIDLGPLVDGIDPSRRHETALELLLDYFHNNKPPASWHWKAGKAGALPQTYPLPPHETLVERLKTVPEEWLAERQSYPGWAVCPQALRDGLRQHTFEWLHQRSVIESSEPKVRGRFAYEAVWRCETGLFPIGHFSELLGTIVESSECWTEMVQRDFVAVALLRSARSQRNEIAFQKWSNFLEARQQFNPDLSSQLVYQKALWALEGLDFADLEALATQVDGPDPLWNLKKAALYAELGDQTAARAFAIAGYAKAREQYLRDRDSIWALSRFAWAKNIAPRYRGWDDTGEDTAEDKDSSSIDPLLHETMCRPWDWFSDLDAGLRKSLSELDQQLPIVEPRFDVGTYRQRGNVLFFGAWPAQPLFDCFSLSETIGIPIRIDGEDFFADRIGRADRLGEVADDSDFLRIIRTIQADNEAPLEHHFGRLAVARLSEQRITWILEVLTAALRFGLERLKHRKGWADQFWSRRCAQYAEMISRIVVRLDESRARDIFKAAIEYAHDPRWHWRELCDALGHLIERSISAIPPANRGALLTPLLYFPIPDEIGLPEHLQQEWPDASAWLGKEVLIMPSDTNKLTERIDTLIARVKVGTSTSRAQAANRLIRLHIDNFLNPGQTKSFSETLWSRRSDVTGFPSETSLYPHVFLNLPFPPDATPFESIKKSSAITDYSEYVTTLANVAKYSIMQGQAPKLLFSKEEGLALLEKYLEWRPSQIAKPDINRVAEKNQRTLQGMAVVIADQILPLYSPGELSTELIDQCLTHFAIHLEFSPLLPELVRVSPTSHEPAIRLILDAILSNRQEASWSGCNAAYRWIRGWKDGALPEVPRSLVDGLLWIIEARSEPGRHHAMLIAIHLTKSNILSLKDFERLSHALGLALKETDYRHTRYTSRLTLFRASCVRLAAAIRDANFDSEELRAWIALDGKDPLPEVRYALSINIE</sequence>
<dbReference type="SUPFAM" id="SSF52467">
    <property type="entry name" value="DHS-like NAD/FAD-binding domain"/>
    <property type="match status" value="1"/>
</dbReference>
<dbReference type="InterPro" id="IPR029035">
    <property type="entry name" value="DHS-like_NAD/FAD-binding_dom"/>
</dbReference>
<dbReference type="Proteomes" id="UP000321820">
    <property type="component" value="Chromosome"/>
</dbReference>
<name>A0A5B9E7Q6_9BACT</name>
<accession>A0A5B9E7Q6</accession>
<proteinExistence type="predicted"/>
<evidence type="ECO:0000313" key="2">
    <source>
        <dbReference type="Proteomes" id="UP000321820"/>
    </source>
</evidence>
<protein>
    <submittedName>
        <fullName evidence="1">SIR2 family protein</fullName>
    </submittedName>
</protein>